<accession>A0A645HV14</accession>
<dbReference type="EMBL" id="VSSQ01094898">
    <property type="protein sequence ID" value="MPN39213.1"/>
    <property type="molecule type" value="Genomic_DNA"/>
</dbReference>
<gene>
    <name evidence="1" type="ORF">SDC9_186741</name>
</gene>
<evidence type="ECO:0000313" key="1">
    <source>
        <dbReference type="EMBL" id="MPN39213.1"/>
    </source>
</evidence>
<organism evidence="1">
    <name type="scientific">bioreactor metagenome</name>
    <dbReference type="NCBI Taxonomy" id="1076179"/>
    <lineage>
        <taxon>unclassified sequences</taxon>
        <taxon>metagenomes</taxon>
        <taxon>ecological metagenomes</taxon>
    </lineage>
</organism>
<name>A0A645HV14_9ZZZZ</name>
<protein>
    <submittedName>
        <fullName evidence="1">Uncharacterized protein</fullName>
    </submittedName>
</protein>
<sequence length="183" mass="20290">MFMYTESNNGNLPKYDGLLTPGNATWKVHGKWQDGFFVLQNPGRNLVDWVHYDDTLGRPKSIFACPSSLTSGAKEFEGARHYGMNGAHGNTATWYRAEIKAAKIKYPGGRLMFSDIEKTGSWASLDVENANGIFNFTEGRFLRHSNNSAANVCYADGHAGSVKREAIPASNSTAEGKAFWRDW</sequence>
<reference evidence="1" key="1">
    <citation type="submission" date="2019-08" db="EMBL/GenBank/DDBJ databases">
        <authorList>
            <person name="Kucharzyk K."/>
            <person name="Murdoch R.W."/>
            <person name="Higgins S."/>
            <person name="Loffler F."/>
        </authorList>
    </citation>
    <scope>NUCLEOTIDE SEQUENCE</scope>
</reference>
<dbReference type="AlphaFoldDB" id="A0A645HV14"/>
<proteinExistence type="predicted"/>
<comment type="caution">
    <text evidence="1">The sequence shown here is derived from an EMBL/GenBank/DDBJ whole genome shotgun (WGS) entry which is preliminary data.</text>
</comment>